<accession>A0ABW7QDX4</accession>
<keyword evidence="1" id="KW-0175">Coiled coil</keyword>
<proteinExistence type="predicted"/>
<dbReference type="RefSeq" id="WP_397558510.1">
    <property type="nucleotide sequence ID" value="NZ_JBIQWL010000015.1"/>
</dbReference>
<reference evidence="2 3" key="1">
    <citation type="submission" date="2024-09" db="EMBL/GenBank/DDBJ databases">
        <authorList>
            <person name="Pan X."/>
        </authorList>
    </citation>
    <scope>NUCLEOTIDE SEQUENCE [LARGE SCALE GENOMIC DNA]</scope>
    <source>
        <strain evidence="2 3">B2969</strain>
    </source>
</reference>
<sequence>MNIDTTALRSRLRGLSATLKKIDDEQRALREEQLEQLRIALAHRGTVGEVAQASGLSRAYLHKIGLHLQRRSVDDPQTHDKAIARAGEIREEIAQLEQDAGNARAERDQVIRELGTTMSTAEIAKEAGISGERARLILQDAGKA</sequence>
<evidence type="ECO:0000256" key="1">
    <source>
        <dbReference type="SAM" id="Coils"/>
    </source>
</evidence>
<feature type="coiled-coil region" evidence="1">
    <location>
        <begin position="79"/>
        <end position="113"/>
    </location>
</feature>
<evidence type="ECO:0000313" key="2">
    <source>
        <dbReference type="EMBL" id="MFH8253085.1"/>
    </source>
</evidence>
<organism evidence="2 3">
    <name type="scientific">Microbacterium alkaliflavum</name>
    <dbReference type="NCBI Taxonomy" id="3248839"/>
    <lineage>
        <taxon>Bacteria</taxon>
        <taxon>Bacillati</taxon>
        <taxon>Actinomycetota</taxon>
        <taxon>Actinomycetes</taxon>
        <taxon>Micrococcales</taxon>
        <taxon>Microbacteriaceae</taxon>
        <taxon>Microbacterium</taxon>
    </lineage>
</organism>
<protein>
    <recommendedName>
        <fullName evidence="4">RNA polymerase sigma-70 region 4 domain-containing protein</fullName>
    </recommendedName>
</protein>
<comment type="caution">
    <text evidence="2">The sequence shown here is derived from an EMBL/GenBank/DDBJ whole genome shotgun (WGS) entry which is preliminary data.</text>
</comment>
<dbReference type="Proteomes" id="UP001610861">
    <property type="component" value="Unassembled WGS sequence"/>
</dbReference>
<evidence type="ECO:0008006" key="4">
    <source>
        <dbReference type="Google" id="ProtNLM"/>
    </source>
</evidence>
<evidence type="ECO:0000313" key="3">
    <source>
        <dbReference type="Proteomes" id="UP001610861"/>
    </source>
</evidence>
<dbReference type="EMBL" id="JBIQWL010000015">
    <property type="protein sequence ID" value="MFH8253085.1"/>
    <property type="molecule type" value="Genomic_DNA"/>
</dbReference>
<gene>
    <name evidence="2" type="ORF">ACH3VR_22145</name>
</gene>
<keyword evidence="3" id="KW-1185">Reference proteome</keyword>
<name>A0ABW7QDX4_9MICO</name>